<dbReference type="EMBL" id="CP012673">
    <property type="protein sequence ID" value="AUX39092.1"/>
    <property type="molecule type" value="Genomic_DNA"/>
</dbReference>
<dbReference type="RefSeq" id="WP_104977115.1">
    <property type="nucleotide sequence ID" value="NZ_CP012673.1"/>
</dbReference>
<dbReference type="SUPFAM" id="SSF55874">
    <property type="entry name" value="ATPase domain of HSP90 chaperone/DNA topoisomerase II/histidine kinase"/>
    <property type="match status" value="1"/>
</dbReference>
<dbReference type="InterPro" id="IPR003594">
    <property type="entry name" value="HATPase_dom"/>
</dbReference>
<dbReference type="SUPFAM" id="SSF47384">
    <property type="entry name" value="Homodimeric domain of signal transducing histidine kinase"/>
    <property type="match status" value="1"/>
</dbReference>
<dbReference type="InterPro" id="IPR013655">
    <property type="entry name" value="PAS_fold_3"/>
</dbReference>
<dbReference type="InterPro" id="IPR005467">
    <property type="entry name" value="His_kinase_dom"/>
</dbReference>
<dbReference type="PROSITE" id="PS50112">
    <property type="entry name" value="PAS"/>
    <property type="match status" value="1"/>
</dbReference>
<dbReference type="InterPro" id="IPR013767">
    <property type="entry name" value="PAS_fold"/>
</dbReference>
<dbReference type="InterPro" id="IPR036097">
    <property type="entry name" value="HisK_dim/P_sf"/>
</dbReference>
<dbReference type="NCBIfam" id="TIGR00229">
    <property type="entry name" value="sensory_box"/>
    <property type="match status" value="3"/>
</dbReference>
<evidence type="ECO:0000256" key="12">
    <source>
        <dbReference type="ARBA" id="ARBA00022989"/>
    </source>
</evidence>
<dbReference type="InterPro" id="IPR036890">
    <property type="entry name" value="HATPase_C_sf"/>
</dbReference>
<evidence type="ECO:0000256" key="6">
    <source>
        <dbReference type="ARBA" id="ARBA00022553"/>
    </source>
</evidence>
<dbReference type="InterPro" id="IPR003661">
    <property type="entry name" value="HisK_dim/P_dom"/>
</dbReference>
<keyword evidence="5" id="KW-0997">Cell inner membrane</keyword>
<evidence type="ECO:0000256" key="10">
    <source>
        <dbReference type="ARBA" id="ARBA00022741"/>
    </source>
</evidence>
<dbReference type="Pfam" id="PF08447">
    <property type="entry name" value="PAS_3"/>
    <property type="match status" value="2"/>
</dbReference>
<sequence>MAEASLALSGEVEPAGARRAIVAAALRLLHAETACLYVVSREPPALELAAEAAERAGGTVPEELRRLPLDGQSLAAAAARAGLVEVAPEGEGGAALADADALRGPSGSALEVAAPIHVAGDVRAVLVCSAARPELPEAEVTELLRALAGLFGMALGAAESRALRARVEALEQEKRELERARERLSAAIADARETEAALRLSEDSLARAQKLVKLGNWDWRIPKNELLWSDECYSMLGLSREAGALTYERFLACIHPEDRGSVMHAVDLALAGEAPFDVEYRILRPGGEERLVHTQADVLRADDGTPVRMIGTALDVTEQRRAEMALRLSEERLRVIAEHASDVIFRMRLGPGGGYEYISPAVLDHTGYPPEAWYEDPELFVSLVHPEDTGRYWEFVERMAAAGGRLIFRIIDRSGRVRWLSTHITIQRDEAGRPIAGIGISRDVTTEKLADEEREQLLGQLAAERSWLNAVIERSPVGILLLDAGGAQIAWNRRAQELAGTAAPPDLSDPSYLRLPDGQPLSREEQPSVSALRGEVTTARELSLRREGGSAVPVVVSAGPIVDASGQLLGAVVVFDDITQIKELDQLREEWTSVVAHDLKQPVTTIIGYAAQIERKPQVAAAVKTRAGHIVSSAKRLGRMVSDLTDISQLESRRLAIERAPVDLQALVEAVVERTASETAGHTVEIAVNGEIPIVYADAGRVEQILSNLLSNAAKYGELATPIRASLERRGDEVQVSVENAGRGIPQEDLPMLFERFFRGKARGERVVGLGLGLYIAKGLVEAHHGRIWAESPRGGPTTFHFTLPIGAPPAQDSG</sequence>
<keyword evidence="4" id="KW-1003">Cell membrane</keyword>
<feature type="domain" description="PAC" evidence="18">
    <location>
        <begin position="404"/>
        <end position="456"/>
    </location>
</feature>
<dbReference type="GO" id="GO:0000166">
    <property type="term" value="F:nucleotide binding"/>
    <property type="evidence" value="ECO:0007669"/>
    <property type="project" value="UniProtKB-KW"/>
</dbReference>
<evidence type="ECO:0000256" key="4">
    <source>
        <dbReference type="ARBA" id="ARBA00022475"/>
    </source>
</evidence>
<dbReference type="OrthoDB" id="7340865at2"/>
<dbReference type="FunFam" id="3.30.565.10:FF:000006">
    <property type="entry name" value="Sensor histidine kinase WalK"/>
    <property type="match status" value="1"/>
</dbReference>
<keyword evidence="11 19" id="KW-0418">Kinase</keyword>
<dbReference type="PROSITE" id="PS50109">
    <property type="entry name" value="HIS_KIN"/>
    <property type="match status" value="1"/>
</dbReference>
<reference evidence="19 20" key="1">
    <citation type="submission" date="2015-09" db="EMBL/GenBank/DDBJ databases">
        <title>Sorangium comparison.</title>
        <authorList>
            <person name="Zaburannyi N."/>
            <person name="Bunk B."/>
            <person name="Overmann J."/>
            <person name="Mueller R."/>
        </authorList>
    </citation>
    <scope>NUCLEOTIDE SEQUENCE [LARGE SCALE GENOMIC DNA]</scope>
    <source>
        <strain evidence="19 20">So ce26</strain>
    </source>
</reference>
<dbReference type="Pfam" id="PF00989">
    <property type="entry name" value="PAS"/>
    <property type="match status" value="1"/>
</dbReference>
<dbReference type="SMART" id="SM00387">
    <property type="entry name" value="HATPase_c"/>
    <property type="match status" value="1"/>
</dbReference>
<evidence type="ECO:0000259" key="17">
    <source>
        <dbReference type="PROSITE" id="PS50112"/>
    </source>
</evidence>
<dbReference type="InterPro" id="IPR000700">
    <property type="entry name" value="PAS-assoc_C"/>
</dbReference>
<dbReference type="GO" id="GO:0000155">
    <property type="term" value="F:phosphorelay sensor kinase activity"/>
    <property type="evidence" value="ECO:0007669"/>
    <property type="project" value="InterPro"/>
</dbReference>
<evidence type="ECO:0000313" key="19">
    <source>
        <dbReference type="EMBL" id="AUX39092.1"/>
    </source>
</evidence>
<feature type="coiled-coil region" evidence="14">
    <location>
        <begin position="160"/>
        <end position="197"/>
    </location>
</feature>
<keyword evidence="8" id="KW-0812">Transmembrane</keyword>
<evidence type="ECO:0000256" key="1">
    <source>
        <dbReference type="ARBA" id="ARBA00000085"/>
    </source>
</evidence>
<evidence type="ECO:0000256" key="2">
    <source>
        <dbReference type="ARBA" id="ARBA00004429"/>
    </source>
</evidence>
<dbReference type="CDD" id="cd00082">
    <property type="entry name" value="HisKA"/>
    <property type="match status" value="1"/>
</dbReference>
<dbReference type="SMART" id="SM00091">
    <property type="entry name" value="PAS"/>
    <property type="match status" value="3"/>
</dbReference>
<keyword evidence="12" id="KW-1133">Transmembrane helix</keyword>
<dbReference type="PRINTS" id="PR00344">
    <property type="entry name" value="BCTRLSENSOR"/>
</dbReference>
<dbReference type="InterPro" id="IPR000014">
    <property type="entry name" value="PAS"/>
</dbReference>
<dbReference type="InterPro" id="IPR052162">
    <property type="entry name" value="Sensor_kinase/Photoreceptor"/>
</dbReference>
<feature type="region of interest" description="Disordered" evidence="15">
    <location>
        <begin position="500"/>
        <end position="532"/>
    </location>
</feature>
<evidence type="ECO:0000256" key="3">
    <source>
        <dbReference type="ARBA" id="ARBA00012438"/>
    </source>
</evidence>
<evidence type="ECO:0000259" key="16">
    <source>
        <dbReference type="PROSITE" id="PS50109"/>
    </source>
</evidence>
<dbReference type="PANTHER" id="PTHR43304">
    <property type="entry name" value="PHYTOCHROME-LIKE PROTEIN CPH1"/>
    <property type="match status" value="1"/>
</dbReference>
<evidence type="ECO:0000256" key="11">
    <source>
        <dbReference type="ARBA" id="ARBA00022777"/>
    </source>
</evidence>
<keyword evidence="6" id="KW-0597">Phosphoprotein</keyword>
<dbReference type="Gene3D" id="2.10.70.100">
    <property type="match status" value="1"/>
</dbReference>
<evidence type="ECO:0000259" key="18">
    <source>
        <dbReference type="PROSITE" id="PS50113"/>
    </source>
</evidence>
<dbReference type="SUPFAM" id="SSF55781">
    <property type="entry name" value="GAF domain-like"/>
    <property type="match status" value="1"/>
</dbReference>
<keyword evidence="7 19" id="KW-0808">Transferase</keyword>
<organism evidence="19 20">
    <name type="scientific">Sorangium cellulosum</name>
    <name type="common">Polyangium cellulosum</name>
    <dbReference type="NCBI Taxonomy" id="56"/>
    <lineage>
        <taxon>Bacteria</taxon>
        <taxon>Pseudomonadati</taxon>
        <taxon>Myxococcota</taxon>
        <taxon>Polyangia</taxon>
        <taxon>Polyangiales</taxon>
        <taxon>Polyangiaceae</taxon>
        <taxon>Sorangium</taxon>
    </lineage>
</organism>
<feature type="domain" description="PAC" evidence="18">
    <location>
        <begin position="538"/>
        <end position="590"/>
    </location>
</feature>
<dbReference type="Gene3D" id="3.30.565.10">
    <property type="entry name" value="Histidine kinase-like ATPase, C-terminal domain"/>
    <property type="match status" value="1"/>
</dbReference>
<protein>
    <recommendedName>
        <fullName evidence="3">histidine kinase</fullName>
        <ecNumber evidence="3">2.7.13.3</ecNumber>
    </recommendedName>
</protein>
<feature type="domain" description="Histidine kinase" evidence="16">
    <location>
        <begin position="594"/>
        <end position="808"/>
    </location>
</feature>
<dbReference type="CDD" id="cd00075">
    <property type="entry name" value="HATPase"/>
    <property type="match status" value="1"/>
</dbReference>
<evidence type="ECO:0000256" key="7">
    <source>
        <dbReference type="ARBA" id="ARBA00022679"/>
    </source>
</evidence>
<comment type="catalytic activity">
    <reaction evidence="1">
        <text>ATP + protein L-histidine = ADP + protein N-phospho-L-histidine.</text>
        <dbReference type="EC" id="2.7.13.3"/>
    </reaction>
</comment>
<dbReference type="Proteomes" id="UP000238348">
    <property type="component" value="Chromosome"/>
</dbReference>
<dbReference type="InterPro" id="IPR001610">
    <property type="entry name" value="PAC"/>
</dbReference>
<dbReference type="FunFam" id="2.10.70.100:FF:000001">
    <property type="entry name" value="Sensory transduction histidine kinase"/>
    <property type="match status" value="1"/>
</dbReference>
<accession>A0A2L0EIH3</accession>
<evidence type="ECO:0000256" key="14">
    <source>
        <dbReference type="SAM" id="Coils"/>
    </source>
</evidence>
<keyword evidence="9" id="KW-0677">Repeat</keyword>
<proteinExistence type="predicted"/>
<keyword evidence="13" id="KW-0472">Membrane</keyword>
<keyword evidence="14" id="KW-0175">Coiled coil</keyword>
<name>A0A2L0EIH3_SORCE</name>
<dbReference type="SMART" id="SM00388">
    <property type="entry name" value="HisKA"/>
    <property type="match status" value="1"/>
</dbReference>
<evidence type="ECO:0000256" key="15">
    <source>
        <dbReference type="SAM" id="MobiDB-lite"/>
    </source>
</evidence>
<dbReference type="GO" id="GO:0006355">
    <property type="term" value="P:regulation of DNA-templated transcription"/>
    <property type="evidence" value="ECO:0007669"/>
    <property type="project" value="InterPro"/>
</dbReference>
<evidence type="ECO:0000256" key="9">
    <source>
        <dbReference type="ARBA" id="ARBA00022737"/>
    </source>
</evidence>
<dbReference type="PANTHER" id="PTHR43304:SF1">
    <property type="entry name" value="PAC DOMAIN-CONTAINING PROTEIN"/>
    <property type="match status" value="1"/>
</dbReference>
<evidence type="ECO:0000256" key="5">
    <source>
        <dbReference type="ARBA" id="ARBA00022519"/>
    </source>
</evidence>
<dbReference type="CDD" id="cd00130">
    <property type="entry name" value="PAS"/>
    <property type="match status" value="3"/>
</dbReference>
<dbReference type="SMART" id="SM00086">
    <property type="entry name" value="PAC"/>
    <property type="match status" value="3"/>
</dbReference>
<evidence type="ECO:0000256" key="13">
    <source>
        <dbReference type="ARBA" id="ARBA00023136"/>
    </source>
</evidence>
<feature type="domain" description="PAC" evidence="18">
    <location>
        <begin position="276"/>
        <end position="328"/>
    </location>
</feature>
<dbReference type="Pfam" id="PF02518">
    <property type="entry name" value="HATPase_c"/>
    <property type="match status" value="1"/>
</dbReference>
<comment type="subcellular location">
    <subcellularLocation>
        <location evidence="2">Cell inner membrane</location>
        <topology evidence="2">Multi-pass membrane protein</topology>
    </subcellularLocation>
</comment>
<dbReference type="AlphaFoldDB" id="A0A2L0EIH3"/>
<evidence type="ECO:0000313" key="20">
    <source>
        <dbReference type="Proteomes" id="UP000238348"/>
    </source>
</evidence>
<dbReference type="InterPro" id="IPR029016">
    <property type="entry name" value="GAF-like_dom_sf"/>
</dbReference>
<dbReference type="PROSITE" id="PS50113">
    <property type="entry name" value="PAC"/>
    <property type="match status" value="3"/>
</dbReference>
<dbReference type="Gene3D" id="3.30.450.40">
    <property type="match status" value="1"/>
</dbReference>
<dbReference type="GO" id="GO:0005886">
    <property type="term" value="C:plasma membrane"/>
    <property type="evidence" value="ECO:0007669"/>
    <property type="project" value="UniProtKB-SubCell"/>
</dbReference>
<evidence type="ECO:0000256" key="8">
    <source>
        <dbReference type="ARBA" id="ARBA00022692"/>
    </source>
</evidence>
<dbReference type="InterPro" id="IPR004358">
    <property type="entry name" value="Sig_transdc_His_kin-like_C"/>
</dbReference>
<feature type="domain" description="PAS" evidence="17">
    <location>
        <begin position="329"/>
        <end position="403"/>
    </location>
</feature>
<keyword evidence="10" id="KW-0547">Nucleotide-binding</keyword>
<dbReference type="InterPro" id="IPR035965">
    <property type="entry name" value="PAS-like_dom_sf"/>
</dbReference>
<dbReference type="EC" id="2.7.13.3" evidence="3"/>
<dbReference type="Gene3D" id="1.10.287.130">
    <property type="match status" value="1"/>
</dbReference>
<dbReference type="Pfam" id="PF00512">
    <property type="entry name" value="HisKA"/>
    <property type="match status" value="1"/>
</dbReference>
<dbReference type="SUPFAM" id="SSF55785">
    <property type="entry name" value="PYP-like sensor domain (PAS domain)"/>
    <property type="match status" value="3"/>
</dbReference>
<gene>
    <name evidence="19" type="primary">cpxA</name>
    <name evidence="19" type="ORF">SOCE26_004740</name>
</gene>
<dbReference type="Gene3D" id="3.30.450.20">
    <property type="entry name" value="PAS domain"/>
    <property type="match status" value="3"/>
</dbReference>